<dbReference type="EMBL" id="CP001674">
    <property type="protein sequence ID" value="ACT49751.1"/>
    <property type="molecule type" value="Genomic_DNA"/>
</dbReference>
<name>C6X9D1_METGS</name>
<dbReference type="CDD" id="cd00009">
    <property type="entry name" value="AAA"/>
    <property type="match status" value="1"/>
</dbReference>
<protein>
    <recommendedName>
        <fullName evidence="1">AAA+ ATPase domain-containing protein</fullName>
    </recommendedName>
</protein>
<dbReference type="HOGENOM" id="CLU_039512_0_0_4"/>
<sequence>MADIEQLIQKAERLLDRLEKHLLPQAQDTDWSAIAWRWVAHQGRGYLQAVHHPHYVSLYGLQNVDEQKARIVRNTEQFVRGLPANNVLLTGARGTGKSSLVKAVLSHFAQHGLRLVEVEKQDLVSLPEIVAILRERPERFIVFCDDLTFDAGEPGYKALKVVLDGSVSATSDNVLVYATSNRRHLMPEYMAENLETQHLGEEIRPGDTAEEKISLSERFGLWLSFYPFSQQDYLRVAEQWLEYHGITPFTEDARQAALQFALARGSRSGRIASQFARDYAGQAKLSELAAISNPPDVQ</sequence>
<dbReference type="STRING" id="582744.Msip34_0503"/>
<evidence type="ECO:0000313" key="3">
    <source>
        <dbReference type="Proteomes" id="UP000002743"/>
    </source>
</evidence>
<dbReference type="InterPro" id="IPR027417">
    <property type="entry name" value="P-loop_NTPase"/>
</dbReference>
<dbReference type="KEGG" id="mei:Msip34_0503"/>
<dbReference type="SMART" id="SM00382">
    <property type="entry name" value="AAA"/>
    <property type="match status" value="1"/>
</dbReference>
<dbReference type="Pfam" id="PF05673">
    <property type="entry name" value="DUF815"/>
    <property type="match status" value="1"/>
</dbReference>
<dbReference type="InterPro" id="IPR003593">
    <property type="entry name" value="AAA+_ATPase"/>
</dbReference>
<reference evidence="2 3" key="2">
    <citation type="journal article" date="2011" name="J. Bacteriol.">
        <title>Genomes of three methylotrophs from a single niche uncover genetic and metabolic divergence of Methylophilaceae.</title>
        <authorList>
            <person name="Lapidus A."/>
            <person name="Clum A."/>
            <person name="Labutti K."/>
            <person name="Kaluzhnaya M.G."/>
            <person name="Lim S."/>
            <person name="Beck D.A."/>
            <person name="Glavina Del Rio T."/>
            <person name="Nolan M."/>
            <person name="Mavromatis K."/>
            <person name="Huntemann M."/>
            <person name="Lucas S."/>
            <person name="Lidstrom M.E."/>
            <person name="Ivanova N."/>
            <person name="Chistoserdova L."/>
        </authorList>
    </citation>
    <scope>NUCLEOTIDE SEQUENCE [LARGE SCALE GENOMIC DNA]</scope>
    <source>
        <strain evidence="2 3">SIP3-4</strain>
    </source>
</reference>
<gene>
    <name evidence="2" type="ordered locus">Msip34_0503</name>
</gene>
<dbReference type="RefSeq" id="WP_015829399.1">
    <property type="nucleotide sequence ID" value="NC_012969.1"/>
</dbReference>
<reference evidence="3" key="1">
    <citation type="submission" date="2009-07" db="EMBL/GenBank/DDBJ databases">
        <title>Complete sequence of chromosome of Methylovorus sp. SIP3-4.</title>
        <authorList>
            <person name="Lucas S."/>
            <person name="Copeland A."/>
            <person name="Lapidus A."/>
            <person name="Glavina del Rio T."/>
            <person name="Tice H."/>
            <person name="Bruce D."/>
            <person name="Goodwin L."/>
            <person name="Pitluck S."/>
            <person name="Clum A."/>
            <person name="Larimer F."/>
            <person name="Land M."/>
            <person name="Hauser L."/>
            <person name="Kyrpides N."/>
            <person name="Mikhailova N."/>
            <person name="Kayluzhnaya M."/>
            <person name="Chistoserdova L."/>
        </authorList>
    </citation>
    <scope>NUCLEOTIDE SEQUENCE [LARGE SCALE GENOMIC DNA]</scope>
    <source>
        <strain evidence="3">SIP3-4</strain>
    </source>
</reference>
<dbReference type="PANTHER" id="PTHR42935:SF1">
    <property type="entry name" value="SLR0930 PROTEIN"/>
    <property type="match status" value="1"/>
</dbReference>
<evidence type="ECO:0000259" key="1">
    <source>
        <dbReference type="SMART" id="SM00382"/>
    </source>
</evidence>
<accession>C6X9D1</accession>
<proteinExistence type="predicted"/>
<dbReference type="Proteomes" id="UP000002743">
    <property type="component" value="Chromosome"/>
</dbReference>
<organism evidence="2 3">
    <name type="scientific">Methylovorus glucosotrophus (strain SIP3-4)</name>
    <dbReference type="NCBI Taxonomy" id="582744"/>
    <lineage>
        <taxon>Bacteria</taxon>
        <taxon>Pseudomonadati</taxon>
        <taxon>Pseudomonadota</taxon>
        <taxon>Betaproteobacteria</taxon>
        <taxon>Nitrosomonadales</taxon>
        <taxon>Methylophilaceae</taxon>
        <taxon>Methylovorus</taxon>
    </lineage>
</organism>
<dbReference type="PANTHER" id="PTHR42935">
    <property type="entry name" value="SLR0930 PROTEIN"/>
    <property type="match status" value="1"/>
</dbReference>
<dbReference type="InterPro" id="IPR008533">
    <property type="entry name" value="DUF815"/>
</dbReference>
<dbReference type="Gene3D" id="3.40.50.300">
    <property type="entry name" value="P-loop containing nucleotide triphosphate hydrolases"/>
    <property type="match status" value="1"/>
</dbReference>
<dbReference type="eggNOG" id="COG2607">
    <property type="taxonomic scope" value="Bacteria"/>
</dbReference>
<feature type="domain" description="AAA+ ATPase" evidence="1">
    <location>
        <begin position="83"/>
        <end position="204"/>
    </location>
</feature>
<evidence type="ECO:0000313" key="2">
    <source>
        <dbReference type="EMBL" id="ACT49751.1"/>
    </source>
</evidence>
<dbReference type="OrthoDB" id="9812140at2"/>
<dbReference type="AlphaFoldDB" id="C6X9D1"/>
<keyword evidence="3" id="KW-1185">Reference proteome</keyword>
<dbReference type="SUPFAM" id="SSF52540">
    <property type="entry name" value="P-loop containing nucleoside triphosphate hydrolases"/>
    <property type="match status" value="1"/>
</dbReference>